<feature type="coiled-coil region" evidence="7">
    <location>
        <begin position="193"/>
        <end position="339"/>
    </location>
</feature>
<dbReference type="EMBL" id="KQ241699">
    <property type="protein sequence ID" value="KNC85500.1"/>
    <property type="molecule type" value="Genomic_DNA"/>
</dbReference>
<dbReference type="PANTHER" id="PTHR13367:SF33">
    <property type="entry name" value="P-LOOP CONTAINING NUCLEOSIDE TRIPHOSPHATE HYDROLASE PROTEIN"/>
    <property type="match status" value="1"/>
</dbReference>
<evidence type="ECO:0000256" key="2">
    <source>
        <dbReference type="ARBA" id="ARBA00012759"/>
    </source>
</evidence>
<dbReference type="Proteomes" id="UP000054560">
    <property type="component" value="Unassembled WGS sequence"/>
</dbReference>
<dbReference type="GO" id="GO:0006508">
    <property type="term" value="P:proteolysis"/>
    <property type="evidence" value="ECO:0007669"/>
    <property type="project" value="UniProtKB-KW"/>
</dbReference>
<evidence type="ECO:0000256" key="1">
    <source>
        <dbReference type="ARBA" id="ARBA00000707"/>
    </source>
</evidence>
<accession>A0A0L0G922</accession>
<keyword evidence="7" id="KW-0175">Coiled coil</keyword>
<name>A0A0L0G922_9EUKA</name>
<protein>
    <recommendedName>
        <fullName evidence="2">ubiquitinyl hydrolase 1</fullName>
        <ecNumber evidence="2">3.4.19.12</ecNumber>
    </recommendedName>
</protein>
<evidence type="ECO:0000259" key="8">
    <source>
        <dbReference type="Pfam" id="PF12340"/>
    </source>
</evidence>
<keyword evidence="4" id="KW-0833">Ubl conjugation pathway</keyword>
<organism evidence="10 11">
    <name type="scientific">Sphaeroforma arctica JP610</name>
    <dbReference type="NCBI Taxonomy" id="667725"/>
    <lineage>
        <taxon>Eukaryota</taxon>
        <taxon>Ichthyosporea</taxon>
        <taxon>Ichthyophonida</taxon>
        <taxon>Sphaeroforma</taxon>
    </lineage>
</organism>
<evidence type="ECO:0000256" key="6">
    <source>
        <dbReference type="ARBA" id="ARBA00022807"/>
    </source>
</evidence>
<dbReference type="InterPro" id="IPR022099">
    <property type="entry name" value="DUF3638"/>
</dbReference>
<dbReference type="OrthoDB" id="4866634at2759"/>
<dbReference type="RefSeq" id="XP_014159402.1">
    <property type="nucleotide sequence ID" value="XM_014303927.1"/>
</dbReference>
<evidence type="ECO:0000313" key="11">
    <source>
        <dbReference type="Proteomes" id="UP000054560"/>
    </source>
</evidence>
<feature type="domain" description="DUF3638" evidence="8">
    <location>
        <begin position="1575"/>
        <end position="1806"/>
    </location>
</feature>
<dbReference type="GeneID" id="25902841"/>
<evidence type="ECO:0000313" key="10">
    <source>
        <dbReference type="EMBL" id="KNC85500.1"/>
    </source>
</evidence>
<dbReference type="GO" id="GO:0004843">
    <property type="term" value="F:cysteine-type deubiquitinase activity"/>
    <property type="evidence" value="ECO:0007669"/>
    <property type="project" value="UniProtKB-EC"/>
</dbReference>
<evidence type="ECO:0000256" key="3">
    <source>
        <dbReference type="ARBA" id="ARBA00022670"/>
    </source>
</evidence>
<keyword evidence="3" id="KW-0645">Protease</keyword>
<evidence type="ECO:0000259" key="9">
    <source>
        <dbReference type="Pfam" id="PF12359"/>
    </source>
</evidence>
<dbReference type="InterPro" id="IPR022105">
    <property type="entry name" value="DUF3645"/>
</dbReference>
<keyword evidence="11" id="KW-1185">Reference proteome</keyword>
<keyword evidence="6" id="KW-0788">Thiol protease</keyword>
<dbReference type="STRING" id="667725.A0A0L0G922"/>
<feature type="domain" description="DUF3645" evidence="9">
    <location>
        <begin position="1907"/>
        <end position="1937"/>
    </location>
</feature>
<dbReference type="InterPro" id="IPR051346">
    <property type="entry name" value="OTU_Deubiquitinase"/>
</dbReference>
<comment type="catalytic activity">
    <reaction evidence="1">
        <text>Thiol-dependent hydrolysis of ester, thioester, amide, peptide and isopeptide bonds formed by the C-terminal Gly of ubiquitin (a 76-residue protein attached to proteins as an intracellular targeting signal).</text>
        <dbReference type="EC" id="3.4.19.12"/>
    </reaction>
</comment>
<gene>
    <name evidence="10" type="ORF">SARC_02337</name>
</gene>
<evidence type="ECO:0000256" key="5">
    <source>
        <dbReference type="ARBA" id="ARBA00022801"/>
    </source>
</evidence>
<evidence type="ECO:0000256" key="4">
    <source>
        <dbReference type="ARBA" id="ARBA00022786"/>
    </source>
</evidence>
<feature type="coiled-coil region" evidence="7">
    <location>
        <begin position="473"/>
        <end position="500"/>
    </location>
</feature>
<dbReference type="Pfam" id="PF12359">
    <property type="entry name" value="DUF3645"/>
    <property type="match status" value="1"/>
</dbReference>
<dbReference type="Pfam" id="PF12340">
    <property type="entry name" value="DUF3638"/>
    <property type="match status" value="1"/>
</dbReference>
<dbReference type="eggNOG" id="ENOG502QUFK">
    <property type="taxonomic scope" value="Eukaryota"/>
</dbReference>
<sequence>MLNLSLVFLRYSHSKMLSHCVEIRPNFQITLFWMPLNPDFIVDFEILADVAKWLLDLVQKSSISSDAHHHSECVVSHSRLVASAFVCLNHILIVQKYPEAAQFSLSIPDWSSHYRLSSDSALDLHRQIGAYTKPFLARHGVTALSLEHPQGWLQLANLVVRDDDIDFLEALRLQGKQRTQLWDDRIIPRQRQYRHAEEEVARLLEEKMMHEANIAKLDTKLLSLKEELSSVERQHNVQKYFYKGKKEALKTAQKEKKEALDSANDLEADIKTKERHLDKLEEEQSASADSFEKKLRYRKIFTETLEQTMREEQERKLRMEDVQSKLKILVQRVEALETGIHTVQLGSTSNLYKFEGKYWTRSRLQNAVVEEDTKKGKLETALQELGASKPGDSLDIAGALDEAKSDTTELNDLYEETKKKLDSTIKIEKECTAELKEQHKNAALEAESRKEAWLSARMTLETTGDGSEFDAEIRGLSKEVQEIEERVSQKQKTIKSLEKESGDQRNIMTKMNRPFYPNDTDLPYNTTQARKHWFFQKKISPELDSFALSLYNLPCYTKIPISEGSVISSPFKTMMSYRRRYSVIPVNVMDMDINDWTKDGLNYLDLQHEGINIVWKFDDNVWEFKLNLVDGALFIPDIKSDSKWALTTVGISASSDDTRPNEWVAHTKQLPEADAEAFGRVLAFPRQSWMELVAFIRNQDLQLSTDFSSRIRIENDISVVMDLVRRVGPLDSDTGDYIWASGVKCDSAIWGIFRSIIDNNANNPHNVVILWLTAEALNRLVQLKLDEALPVLHHCAKQCSQLPRDSFIVSAVCTVVAAYSFERAQEPDDRRKASEYLLAARIAAYGCRPSEHAFLNEAPELMKSTLGRTLERICVNWIANLDKDSHIVDCVLNSFWNSDATRDWANSGSSLFVCPHPSYELDVLTGELRIDMKHAGPLPRSLLAQDSWKQIFGEVVFPDMVKSADVYTSLPDAPFPHYTIRTDERGQFLGVRTEYENEVTLTTGVSKLSCVINTMPRKMYTRTPWYDEDRNRVLFMDTTGTVLEVAEADVNLDGRYNIVHVEDDRVNKKNSWAAEGFASEIRPTQKRLLHARDELQKWTDVLARVENQEHIELSSLYVPSIEQHKLTWRLYRWSAIGLSFEQTLGQIAWRSLEYDGYEMAREQHCPHIWGQSRNYLRLVATDPNEAVRLPDLFLLREQDPHTSTLTETSELHITYHEYTIHPTLGELRARTMEGLLYLAAESLRHHDGLPLTGSNDMTGEERATECLRRALAVDTISANSSTERSLRMIESLCSSVHSPIYQMCALVRHQAAILGSLKESASEDSEHTFRPQPEIVPKVETCMRLGPRLQLPASLLLPSDSMESSLKADARSFQTIHIEPVPYTTSAGKHEAKLNSMLTVLREDNRSDSIEETDSKPKFPLEGLKAVTDHMENLIQSTKVSWEEYLSFIPVKPVVDEMRPMIWEIQREGRMARDKLVAYIDSAMRRIPKEDPLNWKVCQIVGFIPEFSRIDYVRAILDEKHIFSFTPYLSPGSVERVRDALFAWAELVVLLDRCSRLLAPNITLNSLIIELETKRSYDVRNYPEWLVFELDGRLQIRNDQQAAVAELVKAMGPNLSDTNLKPMMLQMGIGSGKTRVVMPLLALHINSKVYACIEHHPHKLCRVLVPEPLLDEAYAAFITSLSLSTLAQPVIRMPFSRQSNIKEKDMNMLYRHLSLLRVHGAMVMSAPAHINSARLKSVEEVDDPKWFRMPQTFVNPNLFVDIVDECDEVFRPGSELVYAVGNVRYDGADCPTSLLRIRVIEIVLELAWSYQEDIGEAVMPWCDFCKELLHRVFNLPTRAGNLAWLDEVRDRDVVVGTEEPNMDAYKDSESTQLLMLRGLFSFGLLANLWERRYRVHYGIDETKTTYKKKRLAVPFRANDTPSHKSEFARLDLVIGFTIMSYYRKGLTLHQVGEAYRRLLQLNANQREAEYKYWTADLDDDSSCPRSVKDITDADIENLAAVVGHKRAVIHFWLNQCLFPTELQTYPQSISTNSWHLMSGSHRIVGFSGTRDLGLLSPHATVMGYVKGHKGANGRMLSLTNRVKDEDVYSVGKGTEVISDLISVAKDRQVDAIIDAGALFQGHTPAEIAVRLRAELPPSKHRRGIIYHSPEGWRTLPSDQSTISQDMATCTIPVHQCLVLYDQEHTRGVDMRLRHDAFALVTVGPDLTRDAFMQAIGRLRLLDGNQRFGLVIPQYILDKTDCIAPTGEWTCTQRLLGWLLQNTDHAVQCNVVNWVEQAIHFRVTDAARRRNQPRKNGLVPSTAEFSVATDAPKLLIGTSAAQARGAKDASTAGVGIPFGESTPLPKVATGVPKPVAGVFISRFAGFGRPFGESTPLPKVATEAPKPVSGLLNAAALVTKDASIAGFGEVAAPASQALTAKDLINGSSFGGDRPQATAAKDGNTDAWYLDDQDQPDKLYGVSCRVEPPANRAIKLLEANAHHFIDDLTGKWLHITLQYTVKLLKPNDDSLPVNTDHGFNTFVQREMQQQQEQEIAKEVVSAVYTPAIDPSEREVMRTMAVNGSVIESRLLCSANFETKAATGSHPIYKYVGPLYYNADDNTYEVLTQREAEWYMAGNKQLLHLNVHNTEPFTALLSVYNGYFSLDNEERRRFLVTCDDEMALAALRSVIDSRRLASSIPDSHFGQALINARMI</sequence>
<reference evidence="10 11" key="1">
    <citation type="submission" date="2011-02" db="EMBL/GenBank/DDBJ databases">
        <title>The Genome Sequence of Sphaeroforma arctica JP610.</title>
        <authorList>
            <consortium name="The Broad Institute Genome Sequencing Platform"/>
            <person name="Russ C."/>
            <person name="Cuomo C."/>
            <person name="Young S.K."/>
            <person name="Zeng Q."/>
            <person name="Gargeya S."/>
            <person name="Alvarado L."/>
            <person name="Berlin A."/>
            <person name="Chapman S.B."/>
            <person name="Chen Z."/>
            <person name="Freedman E."/>
            <person name="Gellesch M."/>
            <person name="Goldberg J."/>
            <person name="Griggs A."/>
            <person name="Gujja S."/>
            <person name="Heilman E."/>
            <person name="Heiman D."/>
            <person name="Howarth C."/>
            <person name="Mehta T."/>
            <person name="Neiman D."/>
            <person name="Pearson M."/>
            <person name="Roberts A."/>
            <person name="Saif S."/>
            <person name="Shea T."/>
            <person name="Shenoy N."/>
            <person name="Sisk P."/>
            <person name="Stolte C."/>
            <person name="Sykes S."/>
            <person name="White J."/>
            <person name="Yandava C."/>
            <person name="Burger G."/>
            <person name="Gray M.W."/>
            <person name="Holland P.W.H."/>
            <person name="King N."/>
            <person name="Lang F.B.F."/>
            <person name="Roger A.J."/>
            <person name="Ruiz-Trillo I."/>
            <person name="Haas B."/>
            <person name="Nusbaum C."/>
            <person name="Birren B."/>
        </authorList>
    </citation>
    <scope>NUCLEOTIDE SEQUENCE [LARGE SCALE GENOMIC DNA]</scope>
    <source>
        <strain evidence="10 11">JP610</strain>
    </source>
</reference>
<proteinExistence type="predicted"/>
<keyword evidence="5" id="KW-0378">Hydrolase</keyword>
<dbReference type="EC" id="3.4.19.12" evidence="2"/>
<dbReference type="PANTHER" id="PTHR13367">
    <property type="entry name" value="UBIQUITIN THIOESTERASE"/>
    <property type="match status" value="1"/>
</dbReference>
<evidence type="ECO:0000256" key="7">
    <source>
        <dbReference type="SAM" id="Coils"/>
    </source>
</evidence>